<dbReference type="STRING" id="582672.SAMN05216360_101104"/>
<dbReference type="OrthoDB" id="9813911at2"/>
<protein>
    <recommendedName>
        <fullName evidence="4">DUF4260 domain-containing protein</fullName>
    </recommendedName>
</protein>
<feature type="transmembrane region" description="Helical" evidence="1">
    <location>
        <begin position="74"/>
        <end position="97"/>
    </location>
</feature>
<keyword evidence="3" id="KW-1185">Reference proteome</keyword>
<evidence type="ECO:0008006" key="4">
    <source>
        <dbReference type="Google" id="ProtNLM"/>
    </source>
</evidence>
<dbReference type="InterPro" id="IPR025356">
    <property type="entry name" value="DUF4260"/>
</dbReference>
<dbReference type="Pfam" id="PF14079">
    <property type="entry name" value="DUF4260"/>
    <property type="match status" value="1"/>
</dbReference>
<name>A0A1G9R5G1_9HYPH</name>
<evidence type="ECO:0000256" key="1">
    <source>
        <dbReference type="SAM" id="Phobius"/>
    </source>
</evidence>
<dbReference type="RefSeq" id="WP_091712421.1">
    <property type="nucleotide sequence ID" value="NZ_FNHS01000001.1"/>
</dbReference>
<organism evidence="2 3">
    <name type="scientific">Methylobacterium phyllostachyos</name>
    <dbReference type="NCBI Taxonomy" id="582672"/>
    <lineage>
        <taxon>Bacteria</taxon>
        <taxon>Pseudomonadati</taxon>
        <taxon>Pseudomonadota</taxon>
        <taxon>Alphaproteobacteria</taxon>
        <taxon>Hyphomicrobiales</taxon>
        <taxon>Methylobacteriaceae</taxon>
        <taxon>Methylobacterium</taxon>
    </lineage>
</organism>
<dbReference type="EMBL" id="FNHS01000001">
    <property type="protein sequence ID" value="SDM18484.1"/>
    <property type="molecule type" value="Genomic_DNA"/>
</dbReference>
<feature type="transmembrane region" description="Helical" evidence="1">
    <location>
        <begin position="12"/>
        <end position="32"/>
    </location>
</feature>
<keyword evidence="1" id="KW-1133">Transmembrane helix</keyword>
<accession>A0A1G9R5G1</accession>
<keyword evidence="1" id="KW-0472">Membrane</keyword>
<keyword evidence="1" id="KW-0812">Transmembrane</keyword>
<evidence type="ECO:0000313" key="3">
    <source>
        <dbReference type="Proteomes" id="UP000198704"/>
    </source>
</evidence>
<dbReference type="AlphaFoldDB" id="A0A1G9R5G1"/>
<feature type="transmembrane region" description="Helical" evidence="1">
    <location>
        <begin position="38"/>
        <end position="67"/>
    </location>
</feature>
<gene>
    <name evidence="2" type="ORF">SAMN05216360_101104</name>
</gene>
<evidence type="ECO:0000313" key="2">
    <source>
        <dbReference type="EMBL" id="SDM18484.1"/>
    </source>
</evidence>
<reference evidence="3" key="1">
    <citation type="submission" date="2016-10" db="EMBL/GenBank/DDBJ databases">
        <authorList>
            <person name="Varghese N."/>
            <person name="Submissions S."/>
        </authorList>
    </citation>
    <scope>NUCLEOTIDE SEQUENCE [LARGE SCALE GENOMIC DNA]</scope>
    <source>
        <strain evidence="3">BL47</strain>
    </source>
</reference>
<proteinExistence type="predicted"/>
<dbReference type="Proteomes" id="UP000198704">
    <property type="component" value="Unassembled WGS sequence"/>
</dbReference>
<sequence length="129" mass="13382">MSDGIVGGAPRVFLRIEGAALLACATAAYAWFGQPWWVFAVLLLAPDLSVLGYIAGPGAGAILYNALHTVTPPLIGLSAAIILGQPWLVGLALIWLAHIGLDRMLGYGLKYGSGFGNTHLGVIGRGART</sequence>